<dbReference type="Proteomes" id="UP001163321">
    <property type="component" value="Chromosome 1"/>
</dbReference>
<accession>A0ACC0WZ66</accession>
<sequence>MDEPTKELEVPVVEERPVLSQPENLHRPIHPSQKSIACRPFPSSITRRHSPRFICLILTSSPPGQCTNGA</sequence>
<proteinExistence type="predicted"/>
<gene>
    <name evidence="1" type="ORF">PsorP6_000760</name>
</gene>
<name>A0ACC0WZ66_9STRA</name>
<evidence type="ECO:0000313" key="2">
    <source>
        <dbReference type="Proteomes" id="UP001163321"/>
    </source>
</evidence>
<reference evidence="1 2" key="1">
    <citation type="journal article" date="2022" name="bioRxiv">
        <title>The genome of the oomycete Peronosclerospora sorghi, a cosmopolitan pathogen of maize and sorghum, is inflated with dispersed pseudogenes.</title>
        <authorList>
            <person name="Fletcher K."/>
            <person name="Martin F."/>
            <person name="Isakeit T."/>
            <person name="Cavanaugh K."/>
            <person name="Magill C."/>
            <person name="Michelmore R."/>
        </authorList>
    </citation>
    <scope>NUCLEOTIDE SEQUENCE [LARGE SCALE GENOMIC DNA]</scope>
    <source>
        <strain evidence="1">P6</strain>
    </source>
</reference>
<keyword evidence="2" id="KW-1185">Reference proteome</keyword>
<comment type="caution">
    <text evidence="1">The sequence shown here is derived from an EMBL/GenBank/DDBJ whole genome shotgun (WGS) entry which is preliminary data.</text>
</comment>
<protein>
    <submittedName>
        <fullName evidence="1">Uncharacterized protein</fullName>
    </submittedName>
</protein>
<evidence type="ECO:0000313" key="1">
    <source>
        <dbReference type="EMBL" id="KAI9922986.1"/>
    </source>
</evidence>
<organism evidence="1 2">
    <name type="scientific">Peronosclerospora sorghi</name>
    <dbReference type="NCBI Taxonomy" id="230839"/>
    <lineage>
        <taxon>Eukaryota</taxon>
        <taxon>Sar</taxon>
        <taxon>Stramenopiles</taxon>
        <taxon>Oomycota</taxon>
        <taxon>Peronosporomycetes</taxon>
        <taxon>Peronosporales</taxon>
        <taxon>Peronosporaceae</taxon>
        <taxon>Peronosclerospora</taxon>
    </lineage>
</organism>
<dbReference type="EMBL" id="CM047580">
    <property type="protein sequence ID" value="KAI9922986.1"/>
    <property type="molecule type" value="Genomic_DNA"/>
</dbReference>